<keyword evidence="1" id="KW-1133">Transmembrane helix</keyword>
<keyword evidence="1" id="KW-0472">Membrane</keyword>
<feature type="transmembrane region" description="Helical" evidence="1">
    <location>
        <begin position="41"/>
        <end position="70"/>
    </location>
</feature>
<evidence type="ECO:0000313" key="2">
    <source>
        <dbReference type="EMBL" id="KAG5853867.1"/>
    </source>
</evidence>
<dbReference type="EMBL" id="JAFIRN010000002">
    <property type="protein sequence ID" value="KAG5853867.1"/>
    <property type="molecule type" value="Genomic_DNA"/>
</dbReference>
<dbReference type="Proteomes" id="UP001044222">
    <property type="component" value="Unassembled WGS sequence"/>
</dbReference>
<gene>
    <name evidence="2" type="ORF">ANANG_G00031390</name>
</gene>
<reference evidence="2" key="1">
    <citation type="submission" date="2021-01" db="EMBL/GenBank/DDBJ databases">
        <title>A chromosome-scale assembly of European eel, Anguilla anguilla.</title>
        <authorList>
            <person name="Henkel C."/>
            <person name="Jong-Raadsen S.A."/>
            <person name="Dufour S."/>
            <person name="Weltzien F.-A."/>
            <person name="Palstra A.P."/>
            <person name="Pelster B."/>
            <person name="Spaink H.P."/>
            <person name="Van Den Thillart G.E."/>
            <person name="Jansen H."/>
            <person name="Zahm M."/>
            <person name="Klopp C."/>
            <person name="Cedric C."/>
            <person name="Louis A."/>
            <person name="Berthelot C."/>
            <person name="Parey E."/>
            <person name="Roest Crollius H."/>
            <person name="Montfort J."/>
            <person name="Robinson-Rechavi M."/>
            <person name="Bucao C."/>
            <person name="Bouchez O."/>
            <person name="Gislard M."/>
            <person name="Lluch J."/>
            <person name="Milhes M."/>
            <person name="Lampietro C."/>
            <person name="Lopez Roques C."/>
            <person name="Donnadieu C."/>
            <person name="Braasch I."/>
            <person name="Desvignes T."/>
            <person name="Postlethwait J."/>
            <person name="Bobe J."/>
            <person name="Guiguen Y."/>
            <person name="Dirks R."/>
        </authorList>
    </citation>
    <scope>NUCLEOTIDE SEQUENCE</scope>
    <source>
        <strain evidence="2">Tag_6206</strain>
        <tissue evidence="2">Liver</tissue>
    </source>
</reference>
<comment type="caution">
    <text evidence="2">The sequence shown here is derived from an EMBL/GenBank/DDBJ whole genome shotgun (WGS) entry which is preliminary data.</text>
</comment>
<name>A0A9D3MU50_ANGAN</name>
<proteinExistence type="predicted"/>
<keyword evidence="3" id="KW-1185">Reference proteome</keyword>
<keyword evidence="1" id="KW-0812">Transmembrane</keyword>
<accession>A0A9D3MU50</accession>
<evidence type="ECO:0000256" key="1">
    <source>
        <dbReference type="SAM" id="Phobius"/>
    </source>
</evidence>
<sequence length="117" mass="11791">MEMGGGFGSTWLILGNAPQPARPRGETGGGDSGLWGAPPSLVGVVLVAVVVVLLAVVDVAVGGGAVLAVVDLAREAVHRHALLGRHLVGAHLQRDGGRVARLQVHLLVEDLSLGAGC</sequence>
<feature type="non-terminal residue" evidence="2">
    <location>
        <position position="117"/>
    </location>
</feature>
<evidence type="ECO:0000313" key="3">
    <source>
        <dbReference type="Proteomes" id="UP001044222"/>
    </source>
</evidence>
<organism evidence="2 3">
    <name type="scientific">Anguilla anguilla</name>
    <name type="common">European freshwater eel</name>
    <name type="synonym">Muraena anguilla</name>
    <dbReference type="NCBI Taxonomy" id="7936"/>
    <lineage>
        <taxon>Eukaryota</taxon>
        <taxon>Metazoa</taxon>
        <taxon>Chordata</taxon>
        <taxon>Craniata</taxon>
        <taxon>Vertebrata</taxon>
        <taxon>Euteleostomi</taxon>
        <taxon>Actinopterygii</taxon>
        <taxon>Neopterygii</taxon>
        <taxon>Teleostei</taxon>
        <taxon>Anguilliformes</taxon>
        <taxon>Anguillidae</taxon>
        <taxon>Anguilla</taxon>
    </lineage>
</organism>
<dbReference type="AlphaFoldDB" id="A0A9D3MU50"/>
<protein>
    <submittedName>
        <fullName evidence="2">Uncharacterized protein</fullName>
    </submittedName>
</protein>